<evidence type="ECO:0000313" key="11">
    <source>
        <dbReference type="Proteomes" id="UP000191094"/>
    </source>
</evidence>
<keyword evidence="2 7" id="KW-0698">rRNA processing</keyword>
<dbReference type="PANTHER" id="PTHR11727">
    <property type="entry name" value="DIMETHYLADENOSINE TRANSFERASE"/>
    <property type="match status" value="1"/>
</dbReference>
<sequence>MKNDTLTHLINAHQFNAHQPRKRFGQNFLHDQSIIAQIVDAIYPQKDDLLVEIGPGMGALTEPMLSQVDNMTVIELDKDLASSLRLRIGAHSHGNFTIVQDNAMTVDYRLLHQNLTQSKQATKPANKTFVVSASDKLRIVGNLPYNISTPILFHLLNFTDIIQDMHFMLQKEVVDRITADVGTKAYGRLSVMMQYHCEPQYLLTVPNGAFNPPPKVTSAVFRLTPYVKKPVTANDEARFAMVVRECFNHRRKTLRAIFKKNALLPTLPTTAFDDIGVDEMARPETLTVADFVALSHVLYDSGQ</sequence>
<feature type="domain" description="Ribosomal RNA adenine methylase transferase N-terminal" evidence="9">
    <location>
        <begin position="34"/>
        <end position="227"/>
    </location>
</feature>
<evidence type="ECO:0000313" key="10">
    <source>
        <dbReference type="EMBL" id="OOS21627.1"/>
    </source>
</evidence>
<dbReference type="InterPro" id="IPR029063">
    <property type="entry name" value="SAM-dependent_MTases_sf"/>
</dbReference>
<evidence type="ECO:0000256" key="5">
    <source>
        <dbReference type="ARBA" id="ARBA00022691"/>
    </source>
</evidence>
<name>A0A1T0CGY7_9GAMM</name>
<dbReference type="Proteomes" id="UP000191094">
    <property type="component" value="Unassembled WGS sequence"/>
</dbReference>
<comment type="subcellular location">
    <subcellularLocation>
        <location evidence="7">Cytoplasm</location>
    </subcellularLocation>
</comment>
<gene>
    <name evidence="7" type="primary">rsmA</name>
    <name evidence="7" type="synonym">ksgA</name>
    <name evidence="10" type="ORF">B0682_02840</name>
</gene>
<keyword evidence="5 7" id="KW-0949">S-adenosyl-L-methionine</keyword>
<evidence type="ECO:0000259" key="9">
    <source>
        <dbReference type="SMART" id="SM00650"/>
    </source>
</evidence>
<dbReference type="GO" id="GO:0052908">
    <property type="term" value="F:16S rRNA (adenine(1518)-N(6)/adenine(1519)-N(6))-dimethyltransferase activity"/>
    <property type="evidence" value="ECO:0007669"/>
    <property type="project" value="UniProtKB-EC"/>
</dbReference>
<dbReference type="OrthoDB" id="9814755at2"/>
<dbReference type="PROSITE" id="PS51689">
    <property type="entry name" value="SAM_RNA_A_N6_MT"/>
    <property type="match status" value="1"/>
</dbReference>
<comment type="catalytic activity">
    <reaction evidence="7">
        <text>adenosine(1518)/adenosine(1519) in 16S rRNA + 4 S-adenosyl-L-methionine = N(6)-dimethyladenosine(1518)/N(6)-dimethyladenosine(1519) in 16S rRNA + 4 S-adenosyl-L-homocysteine + 4 H(+)</text>
        <dbReference type="Rhea" id="RHEA:19609"/>
        <dbReference type="Rhea" id="RHEA-COMP:10232"/>
        <dbReference type="Rhea" id="RHEA-COMP:10233"/>
        <dbReference type="ChEBI" id="CHEBI:15378"/>
        <dbReference type="ChEBI" id="CHEBI:57856"/>
        <dbReference type="ChEBI" id="CHEBI:59789"/>
        <dbReference type="ChEBI" id="CHEBI:74411"/>
        <dbReference type="ChEBI" id="CHEBI:74493"/>
        <dbReference type="EC" id="2.1.1.182"/>
    </reaction>
</comment>
<evidence type="ECO:0000256" key="3">
    <source>
        <dbReference type="ARBA" id="ARBA00022603"/>
    </source>
</evidence>
<evidence type="ECO:0000256" key="6">
    <source>
        <dbReference type="ARBA" id="ARBA00022884"/>
    </source>
</evidence>
<evidence type="ECO:0000256" key="2">
    <source>
        <dbReference type="ARBA" id="ARBA00022552"/>
    </source>
</evidence>
<proteinExistence type="inferred from homology"/>
<dbReference type="Gene3D" id="1.10.8.100">
    <property type="entry name" value="Ribosomal RNA adenine dimethylase-like, domain 2"/>
    <property type="match status" value="1"/>
</dbReference>
<feature type="binding site" evidence="7 8">
    <location>
        <position position="142"/>
    </location>
    <ligand>
        <name>S-adenosyl-L-methionine</name>
        <dbReference type="ChEBI" id="CHEBI:59789"/>
    </ligand>
</feature>
<comment type="function">
    <text evidence="7">Specifically dimethylates two adjacent adenosines (A1518 and A1519) in the loop of a conserved hairpin near the 3'-end of 16S rRNA in the 30S particle. May play a critical role in biogenesis of 30S subunits.</text>
</comment>
<dbReference type="NCBIfam" id="TIGR00755">
    <property type="entry name" value="ksgA"/>
    <property type="match status" value="1"/>
</dbReference>
<dbReference type="GO" id="GO:0003723">
    <property type="term" value="F:RNA binding"/>
    <property type="evidence" value="ECO:0007669"/>
    <property type="project" value="UniProtKB-UniRule"/>
</dbReference>
<dbReference type="Gene3D" id="3.40.50.150">
    <property type="entry name" value="Vaccinia Virus protein VP39"/>
    <property type="match status" value="1"/>
</dbReference>
<dbReference type="RefSeq" id="WP_078306582.1">
    <property type="nucleotide sequence ID" value="NZ_CP147511.1"/>
</dbReference>
<dbReference type="GO" id="GO:0005829">
    <property type="term" value="C:cytosol"/>
    <property type="evidence" value="ECO:0007669"/>
    <property type="project" value="TreeGrafter"/>
</dbReference>
<evidence type="ECO:0000256" key="8">
    <source>
        <dbReference type="PROSITE-ProRule" id="PRU01026"/>
    </source>
</evidence>
<feature type="binding site" evidence="7 8">
    <location>
        <position position="54"/>
    </location>
    <ligand>
        <name>S-adenosyl-L-methionine</name>
        <dbReference type="ChEBI" id="CHEBI:59789"/>
    </ligand>
</feature>
<keyword evidence="6 7" id="KW-0694">RNA-binding</keyword>
<dbReference type="SUPFAM" id="SSF53335">
    <property type="entry name" value="S-adenosyl-L-methionine-dependent methyltransferases"/>
    <property type="match status" value="1"/>
</dbReference>
<dbReference type="AlphaFoldDB" id="A0A1T0CGY7"/>
<dbReference type="InterPro" id="IPR020598">
    <property type="entry name" value="rRNA_Ade_methylase_Trfase_N"/>
</dbReference>
<keyword evidence="11" id="KW-1185">Reference proteome</keyword>
<dbReference type="EMBL" id="MUYT01000004">
    <property type="protein sequence ID" value="OOS21627.1"/>
    <property type="molecule type" value="Genomic_DNA"/>
</dbReference>
<dbReference type="PANTHER" id="PTHR11727:SF7">
    <property type="entry name" value="DIMETHYLADENOSINE TRANSFERASE-RELATED"/>
    <property type="match status" value="1"/>
</dbReference>
<evidence type="ECO:0000256" key="7">
    <source>
        <dbReference type="HAMAP-Rule" id="MF_00607"/>
    </source>
</evidence>
<dbReference type="HAMAP" id="MF_00607">
    <property type="entry name" value="16SrRNA_methyltr_A"/>
    <property type="match status" value="1"/>
</dbReference>
<comment type="caution">
    <text evidence="10">The sequence shown here is derived from an EMBL/GenBank/DDBJ whole genome shotgun (WGS) entry which is preliminary data.</text>
</comment>
<dbReference type="InterPro" id="IPR011530">
    <property type="entry name" value="rRNA_adenine_dimethylase"/>
</dbReference>
<dbReference type="InterPro" id="IPR023165">
    <property type="entry name" value="rRNA_Ade_diMease-like_C"/>
</dbReference>
<comment type="caution">
    <text evidence="7 8">Lacks conserved residue(s) required for the propagation of feature annotation.</text>
</comment>
<keyword evidence="4 7" id="KW-0808">Transferase</keyword>
<keyword evidence="1 7" id="KW-0963">Cytoplasm</keyword>
<feature type="binding site" evidence="7 8">
    <location>
        <position position="75"/>
    </location>
    <ligand>
        <name>S-adenosyl-L-methionine</name>
        <dbReference type="ChEBI" id="CHEBI:59789"/>
    </ligand>
</feature>
<reference evidence="10 11" key="1">
    <citation type="submission" date="2017-02" db="EMBL/GenBank/DDBJ databases">
        <title>Draft genome sequence of Moraxella lincolnii CCUG 9405T type strain.</title>
        <authorList>
            <person name="Salva-Serra F."/>
            <person name="Engstrom-Jakobsson H."/>
            <person name="Thorell K."/>
            <person name="Jaen-Luchoro D."/>
            <person name="Gonzales-Siles L."/>
            <person name="Karlsson R."/>
            <person name="Yazdan S."/>
            <person name="Boulund F."/>
            <person name="Johnning A."/>
            <person name="Engstrand L."/>
            <person name="Kristiansson E."/>
            <person name="Moore E."/>
        </authorList>
    </citation>
    <scope>NUCLEOTIDE SEQUENCE [LARGE SCALE GENOMIC DNA]</scope>
    <source>
        <strain evidence="10 11">CCUG 9405</strain>
    </source>
</reference>
<dbReference type="InterPro" id="IPR001737">
    <property type="entry name" value="KsgA/Erm"/>
</dbReference>
<accession>A0A1T0CGY7</accession>
<evidence type="ECO:0000256" key="1">
    <source>
        <dbReference type="ARBA" id="ARBA00022490"/>
    </source>
</evidence>
<dbReference type="SMART" id="SM00650">
    <property type="entry name" value="rADc"/>
    <property type="match status" value="1"/>
</dbReference>
<dbReference type="EC" id="2.1.1.182" evidence="7"/>
<dbReference type="InterPro" id="IPR020596">
    <property type="entry name" value="rRNA_Ade_Mease_Trfase_CS"/>
</dbReference>
<organism evidence="10 11">
    <name type="scientific">Lwoffella lincolnii</name>
    <dbReference type="NCBI Taxonomy" id="90241"/>
    <lineage>
        <taxon>Bacteria</taxon>
        <taxon>Pseudomonadati</taxon>
        <taxon>Pseudomonadota</taxon>
        <taxon>Gammaproteobacteria</taxon>
        <taxon>Moraxellales</taxon>
        <taxon>Moraxellaceae</taxon>
        <taxon>Lwoffella</taxon>
    </lineage>
</organism>
<evidence type="ECO:0000256" key="4">
    <source>
        <dbReference type="ARBA" id="ARBA00022679"/>
    </source>
</evidence>
<dbReference type="STRING" id="90241.B0682_02840"/>
<comment type="similarity">
    <text evidence="7">Belongs to the class I-like SAM-binding methyltransferase superfamily. rRNA adenine N(6)-methyltransferase family. RsmA subfamily.</text>
</comment>
<protein>
    <recommendedName>
        <fullName evidence="7">Ribosomal RNA small subunit methyltransferase A</fullName>
        <ecNumber evidence="7">2.1.1.182</ecNumber>
    </recommendedName>
    <alternativeName>
        <fullName evidence="7">16S rRNA (adenine(1518)-N(6)/adenine(1519)-N(6))-dimethyltransferase</fullName>
    </alternativeName>
    <alternativeName>
        <fullName evidence="7">16S rRNA dimethyladenosine transferase</fullName>
    </alternativeName>
    <alternativeName>
        <fullName evidence="7">16S rRNA dimethylase</fullName>
    </alternativeName>
    <alternativeName>
        <fullName evidence="7">S-adenosylmethionine-6-N', N'-adenosyl(rRNA) dimethyltransferase</fullName>
    </alternativeName>
</protein>
<feature type="binding site" evidence="7 8">
    <location>
        <position position="29"/>
    </location>
    <ligand>
        <name>S-adenosyl-L-methionine</name>
        <dbReference type="ChEBI" id="CHEBI:59789"/>
    </ligand>
</feature>
<feature type="binding site" evidence="7 8">
    <location>
        <position position="27"/>
    </location>
    <ligand>
        <name>S-adenosyl-L-methionine</name>
        <dbReference type="ChEBI" id="CHEBI:59789"/>
    </ligand>
</feature>
<keyword evidence="3 7" id="KW-0489">Methyltransferase</keyword>
<dbReference type="Pfam" id="PF00398">
    <property type="entry name" value="RrnaAD"/>
    <property type="match status" value="1"/>
</dbReference>
<dbReference type="PROSITE" id="PS01131">
    <property type="entry name" value="RRNA_A_DIMETH"/>
    <property type="match status" value="1"/>
</dbReference>